<comment type="caution">
    <text evidence="16">The sequence shown here is derived from an EMBL/GenBank/DDBJ whole genome shotgun (WGS) entry which is preliminary data.</text>
</comment>
<keyword evidence="8" id="KW-0732">Signal</keyword>
<dbReference type="Proteomes" id="UP001206925">
    <property type="component" value="Unassembled WGS sequence"/>
</dbReference>
<dbReference type="SMART" id="SM00656">
    <property type="entry name" value="Amb_all"/>
    <property type="match status" value="1"/>
</dbReference>
<dbReference type="EMBL" id="JAMZMK010007923">
    <property type="protein sequence ID" value="KAI7742720.1"/>
    <property type="molecule type" value="Genomic_DNA"/>
</dbReference>
<evidence type="ECO:0000256" key="3">
    <source>
        <dbReference type="ARBA" id="ARBA00005220"/>
    </source>
</evidence>
<evidence type="ECO:0000256" key="8">
    <source>
        <dbReference type="ARBA" id="ARBA00022729"/>
    </source>
</evidence>
<dbReference type="InterPro" id="IPR012334">
    <property type="entry name" value="Pectin_lyas_fold"/>
</dbReference>
<dbReference type="InterPro" id="IPR018082">
    <property type="entry name" value="AmbAllergen"/>
</dbReference>
<evidence type="ECO:0000256" key="2">
    <source>
        <dbReference type="ARBA" id="ARBA00002799"/>
    </source>
</evidence>
<dbReference type="InterPro" id="IPR002022">
    <property type="entry name" value="Pec_lyase"/>
</dbReference>
<protein>
    <recommendedName>
        <fullName evidence="6 13">Pectate lyase</fullName>
        <ecNumber evidence="6 13">4.2.2.2</ecNumber>
    </recommendedName>
</protein>
<comment type="similarity">
    <text evidence="4">Belongs to the polysaccharide lyase 1 family. Amb a subfamily.</text>
</comment>
<reference evidence="16" key="1">
    <citation type="submission" date="2022-06" db="EMBL/GenBank/DDBJ databases">
        <title>Uncovering the hologenomic basis of an extraordinary plant invasion.</title>
        <authorList>
            <person name="Bieker V.C."/>
            <person name="Martin M.D."/>
            <person name="Gilbert T."/>
            <person name="Hodgins K."/>
            <person name="Battlay P."/>
            <person name="Petersen B."/>
            <person name="Wilson J."/>
        </authorList>
    </citation>
    <scope>NUCLEOTIDE SEQUENCE</scope>
    <source>
        <strain evidence="16">AA19_3_7</strain>
        <tissue evidence="16">Leaf</tissue>
    </source>
</reference>
<dbReference type="SUPFAM" id="SSF51126">
    <property type="entry name" value="Pectin lyase-like"/>
    <property type="match status" value="1"/>
</dbReference>
<comment type="function">
    <text evidence="2">Has pectate lyase activity.</text>
</comment>
<dbReference type="Gene3D" id="2.160.20.10">
    <property type="entry name" value="Single-stranded right-handed beta-helix, Pectin lyase-like"/>
    <property type="match status" value="1"/>
</dbReference>
<evidence type="ECO:0000256" key="9">
    <source>
        <dbReference type="ARBA" id="ARBA00022837"/>
    </source>
</evidence>
<evidence type="ECO:0000256" key="5">
    <source>
        <dbReference type="ARBA" id="ARBA00011245"/>
    </source>
</evidence>
<organism evidence="16 17">
    <name type="scientific">Ambrosia artemisiifolia</name>
    <name type="common">Common ragweed</name>
    <dbReference type="NCBI Taxonomy" id="4212"/>
    <lineage>
        <taxon>Eukaryota</taxon>
        <taxon>Viridiplantae</taxon>
        <taxon>Streptophyta</taxon>
        <taxon>Embryophyta</taxon>
        <taxon>Tracheophyta</taxon>
        <taxon>Spermatophyta</taxon>
        <taxon>Magnoliopsida</taxon>
        <taxon>eudicotyledons</taxon>
        <taxon>Gunneridae</taxon>
        <taxon>Pentapetalae</taxon>
        <taxon>asterids</taxon>
        <taxon>campanulids</taxon>
        <taxon>Asterales</taxon>
        <taxon>Asteraceae</taxon>
        <taxon>Asteroideae</taxon>
        <taxon>Heliantheae alliance</taxon>
        <taxon>Heliantheae</taxon>
        <taxon>Ambrosia</taxon>
    </lineage>
</organism>
<evidence type="ECO:0000256" key="1">
    <source>
        <dbReference type="ARBA" id="ARBA00000695"/>
    </source>
</evidence>
<dbReference type="EC" id="4.2.2.2" evidence="6 13"/>
<dbReference type="GO" id="GO:0046872">
    <property type="term" value="F:metal ion binding"/>
    <property type="evidence" value="ECO:0007669"/>
    <property type="project" value="UniProtKB-KW"/>
</dbReference>
<keyword evidence="7 13" id="KW-0479">Metal-binding</keyword>
<comment type="subunit">
    <text evidence="5">Monomer.</text>
</comment>
<comment type="pathway">
    <text evidence="3 13">Glycan metabolism; pectin degradation; 2-dehydro-3-deoxy-D-gluconate from pectin: step 2/5.</text>
</comment>
<accession>A0AAD5GHE0</accession>
<evidence type="ECO:0000256" key="12">
    <source>
        <dbReference type="ARBA" id="ARBA00023239"/>
    </source>
</evidence>
<keyword evidence="10" id="KW-1015">Disulfide bond</keyword>
<evidence type="ECO:0000313" key="16">
    <source>
        <dbReference type="EMBL" id="KAI7742720.1"/>
    </source>
</evidence>
<evidence type="ECO:0000259" key="15">
    <source>
        <dbReference type="SMART" id="SM00656"/>
    </source>
</evidence>
<dbReference type="InterPro" id="IPR011050">
    <property type="entry name" value="Pectin_lyase_fold/virulence"/>
</dbReference>
<evidence type="ECO:0000256" key="10">
    <source>
        <dbReference type="ARBA" id="ARBA00023157"/>
    </source>
</evidence>
<proteinExistence type="inferred from homology"/>
<keyword evidence="9 13" id="KW-0106">Calcium</keyword>
<name>A0AAD5GHE0_AMBAR</name>
<dbReference type="PANTHER" id="PTHR31683:SF159">
    <property type="entry name" value="PECTATE LYASE"/>
    <property type="match status" value="1"/>
</dbReference>
<feature type="region of interest" description="Disordered" evidence="14">
    <location>
        <begin position="1"/>
        <end position="26"/>
    </location>
</feature>
<keyword evidence="12 13" id="KW-0456">Lyase</keyword>
<evidence type="ECO:0000256" key="7">
    <source>
        <dbReference type="ARBA" id="ARBA00022723"/>
    </source>
</evidence>
<dbReference type="AlphaFoldDB" id="A0AAD5GHE0"/>
<keyword evidence="11" id="KW-0325">Glycoprotein</keyword>
<evidence type="ECO:0000256" key="11">
    <source>
        <dbReference type="ARBA" id="ARBA00023180"/>
    </source>
</evidence>
<dbReference type="GO" id="GO:0030570">
    <property type="term" value="F:pectate lyase activity"/>
    <property type="evidence" value="ECO:0007669"/>
    <property type="project" value="UniProtKB-EC"/>
</dbReference>
<dbReference type="PRINTS" id="PR00807">
    <property type="entry name" value="AMBALLERGEN"/>
</dbReference>
<comment type="catalytic activity">
    <reaction evidence="1 13">
        <text>Eliminative cleavage of (1-&gt;4)-alpha-D-galacturonan to give oligosaccharides with 4-deoxy-alpha-D-galact-4-enuronosyl groups at their non-reducing ends.</text>
        <dbReference type="EC" id="4.2.2.2"/>
    </reaction>
</comment>
<dbReference type="Pfam" id="PF00544">
    <property type="entry name" value="Pectate_lyase_4"/>
    <property type="match status" value="1"/>
</dbReference>
<dbReference type="InterPro" id="IPR045032">
    <property type="entry name" value="PEL"/>
</dbReference>
<keyword evidence="17" id="KW-1185">Reference proteome</keyword>
<evidence type="ECO:0000256" key="4">
    <source>
        <dbReference type="ARBA" id="ARBA00008800"/>
    </source>
</evidence>
<evidence type="ECO:0000256" key="13">
    <source>
        <dbReference type="RuleBase" id="RU361123"/>
    </source>
</evidence>
<sequence>MHDVKVNPGGLIKSNDGPAAPRAGSDGDAISISGSSQIWIDHCSLSKSVDGLVDAKLGTTRLTVSNSLFTQHQFVLLFGAGDENIEDRGMLATVAFNTFTDNVDQRMPRCRHGFFQVVNNNYDKWGSYAIGGSASPTILSQGNRFCAPDERSKKNVLGRHGEAAAESMKWNWRTNKDVLENGAIFVASGVDPVLTPEQSAGMIPAEPGESALSLTSSAGVLSCQPGAPC</sequence>
<evidence type="ECO:0000256" key="6">
    <source>
        <dbReference type="ARBA" id="ARBA00012272"/>
    </source>
</evidence>
<gene>
    <name evidence="16" type="ORF">M8C21_018026</name>
</gene>
<evidence type="ECO:0000256" key="14">
    <source>
        <dbReference type="SAM" id="MobiDB-lite"/>
    </source>
</evidence>
<comment type="cofactor">
    <cofactor evidence="13">
        <name>Ca(2+)</name>
        <dbReference type="ChEBI" id="CHEBI:29108"/>
    </cofactor>
    <text evidence="13">Binds 1 Ca(2+) ion. Required for its activity.</text>
</comment>
<feature type="domain" description="Pectate lyase" evidence="15">
    <location>
        <begin position="1"/>
        <end position="151"/>
    </location>
</feature>
<dbReference type="PANTHER" id="PTHR31683">
    <property type="entry name" value="PECTATE LYASE 18-RELATED"/>
    <property type="match status" value="1"/>
</dbReference>
<evidence type="ECO:0000313" key="17">
    <source>
        <dbReference type="Proteomes" id="UP001206925"/>
    </source>
</evidence>